<dbReference type="EMBL" id="FNZH01000007">
    <property type="protein sequence ID" value="SEJ64294.1"/>
    <property type="molecule type" value="Genomic_DNA"/>
</dbReference>
<evidence type="ECO:0000313" key="3">
    <source>
        <dbReference type="EMBL" id="SEJ64294.1"/>
    </source>
</evidence>
<dbReference type="InterPro" id="IPR039447">
    <property type="entry name" value="UreH-like_TM_dom"/>
</dbReference>
<gene>
    <name evidence="3" type="ORF">SAMN05192553_1073</name>
</gene>
<keyword evidence="1" id="KW-0472">Membrane</keyword>
<accession>A0A1H7AI88</accession>
<name>A0A1H7AI88_9BACT</name>
<dbReference type="PANTHER" id="PTHR42208">
    <property type="entry name" value="HEAVY METAL TRANSPORTER-RELATED"/>
    <property type="match status" value="1"/>
</dbReference>
<protein>
    <recommendedName>
        <fullName evidence="2">Urease accessory protein UreH-like transmembrane domain-containing protein</fullName>
    </recommendedName>
</protein>
<feature type="domain" description="Urease accessory protein UreH-like transmembrane" evidence="2">
    <location>
        <begin position="4"/>
        <end position="200"/>
    </location>
</feature>
<keyword evidence="4" id="KW-1185">Reference proteome</keyword>
<proteinExistence type="predicted"/>
<keyword evidence="1" id="KW-1133">Transmembrane helix</keyword>
<dbReference type="OrthoDB" id="594443at2"/>
<evidence type="ECO:0000259" key="2">
    <source>
        <dbReference type="Pfam" id="PF13386"/>
    </source>
</evidence>
<feature type="transmembrane region" description="Helical" evidence="1">
    <location>
        <begin position="190"/>
        <end position="211"/>
    </location>
</feature>
<feature type="transmembrane region" description="Helical" evidence="1">
    <location>
        <begin position="48"/>
        <end position="66"/>
    </location>
</feature>
<organism evidence="3 4">
    <name type="scientific">Cyclobacterium xiamenense</name>
    <dbReference type="NCBI Taxonomy" id="1297121"/>
    <lineage>
        <taxon>Bacteria</taxon>
        <taxon>Pseudomonadati</taxon>
        <taxon>Bacteroidota</taxon>
        <taxon>Cytophagia</taxon>
        <taxon>Cytophagales</taxon>
        <taxon>Cyclobacteriaceae</taxon>
        <taxon>Cyclobacterium</taxon>
    </lineage>
</organism>
<evidence type="ECO:0000313" key="4">
    <source>
        <dbReference type="Proteomes" id="UP000199403"/>
    </source>
</evidence>
<keyword evidence="1" id="KW-0812">Transmembrane</keyword>
<feature type="transmembrane region" description="Helical" evidence="1">
    <location>
        <begin position="122"/>
        <end position="148"/>
    </location>
</feature>
<dbReference type="Proteomes" id="UP000199403">
    <property type="component" value="Unassembled WGS sequence"/>
</dbReference>
<dbReference type="PANTHER" id="PTHR42208:SF1">
    <property type="entry name" value="HEAVY METAL TRANSPORTER"/>
    <property type="match status" value="1"/>
</dbReference>
<dbReference type="RefSeq" id="WP_092177363.1">
    <property type="nucleotide sequence ID" value="NZ_FNZH01000007.1"/>
</dbReference>
<reference evidence="4" key="1">
    <citation type="submission" date="2016-10" db="EMBL/GenBank/DDBJ databases">
        <authorList>
            <person name="Varghese N."/>
            <person name="Submissions S."/>
        </authorList>
    </citation>
    <scope>NUCLEOTIDE SEQUENCE [LARGE SCALE GENOMIC DNA]</scope>
    <source>
        <strain evidence="4">IBRC-M 10761</strain>
    </source>
</reference>
<feature type="transmembrane region" description="Helical" evidence="1">
    <location>
        <begin position="6"/>
        <end position="27"/>
    </location>
</feature>
<feature type="transmembrane region" description="Helical" evidence="1">
    <location>
        <begin position="72"/>
        <end position="88"/>
    </location>
</feature>
<feature type="transmembrane region" description="Helical" evidence="1">
    <location>
        <begin position="154"/>
        <end position="178"/>
    </location>
</feature>
<dbReference type="Pfam" id="PF13386">
    <property type="entry name" value="DsbD_2"/>
    <property type="match status" value="1"/>
</dbReference>
<dbReference type="AlphaFoldDB" id="A0A1H7AI88"/>
<dbReference type="STRING" id="1416801.SAMN05192553_1073"/>
<evidence type="ECO:0000256" key="1">
    <source>
        <dbReference type="SAM" id="Phobius"/>
    </source>
</evidence>
<sequence>MFWTAFVWGLLGSFHCIGMCGPIALALAGKDKNKFLLNKLLYNSGRTITYAFLGGLVGLLGFSMALAGIQQWLSILTGVVLLLMAFSYRKSEKWVANSVFSTSLAQLKIRLGRSIKPGGTRAFVFSGLLNGLLPCGLVYMALVASLAMQSPLQGMAYMFFFGLGTFPVMILLMISGNIFSMGFRIKINRFVPYFALLMGALFIVRGMGWGIPYLSPKLSFASNQTTELLDANITHCE</sequence>